<keyword evidence="3" id="KW-1185">Reference proteome</keyword>
<evidence type="ECO:0000313" key="3">
    <source>
        <dbReference type="Proteomes" id="UP000023152"/>
    </source>
</evidence>
<dbReference type="PANTHER" id="PTHR45912:SF3">
    <property type="entry name" value="CILIA- AND FLAGELLA-ASSOCIATED PROTEIN 47"/>
    <property type="match status" value="1"/>
</dbReference>
<dbReference type="OrthoDB" id="10060824at2759"/>
<dbReference type="InterPro" id="IPR058952">
    <property type="entry name" value="Ig_CFAP47"/>
</dbReference>
<dbReference type="AlphaFoldDB" id="X6NTS2"/>
<sequence>MASLSKMQLKVRYTPSSIGVKQQCLITLFNEKISEWAYEVEAMGTEPVVQEKSDIYGLLNQNCSTTISFQNPFNANLLIKAELKSTQGDQKTWHMLFDKHKHHKKTQRLHFRANDEAPWQSSTLTESDSDPVLQVSSTELGPKESISIPILFSPQLMKRYESTLFISSLYNNQTLIWTYPIVGLAQCKLTRLLELKCAAREAVQEVWDIHLENQIWNEKDKFDVHFNYNDQSMSGKRDNMAVSLNKDLESLKTLVNSSFEMELIDNCKESSKNQLQIRVLFSPLRPFSYAGELLIVNKTTGVQWLLGVRIEALEPVVDDVIRIESPLNQSSSIGFQLLNLFNCEAPFTAFFTPDSPDEFRIYPSKGVLQAATNDQGTTFIISFTPHQYGAPLVGKLLIQTQVMQWGYKVIGTHPKYKPPLSSVMHTKIDSHISKQVLQHKKCRMLQVKNFVKENAQLFKLKNKRFFP</sequence>
<accession>X6NTS2</accession>
<comment type="caution">
    <text evidence="2">The sequence shown here is derived from an EMBL/GenBank/DDBJ whole genome shotgun (WGS) entry which is preliminary data.</text>
</comment>
<gene>
    <name evidence="2" type="ORF">RFI_08439</name>
</gene>
<proteinExistence type="predicted"/>
<evidence type="ECO:0000313" key="2">
    <source>
        <dbReference type="EMBL" id="ETO28692.1"/>
    </source>
</evidence>
<feature type="domain" description="CFAP47-like immunoglobulin-like" evidence="1">
    <location>
        <begin position="187"/>
        <end position="312"/>
    </location>
</feature>
<reference evidence="2 3" key="1">
    <citation type="journal article" date="2013" name="Curr. Biol.">
        <title>The Genome of the Foraminiferan Reticulomyxa filosa.</title>
        <authorList>
            <person name="Glockner G."/>
            <person name="Hulsmann N."/>
            <person name="Schleicher M."/>
            <person name="Noegel A.A."/>
            <person name="Eichinger L."/>
            <person name="Gallinger C."/>
            <person name="Pawlowski J."/>
            <person name="Sierra R."/>
            <person name="Euteneuer U."/>
            <person name="Pillet L."/>
            <person name="Moustafa A."/>
            <person name="Platzer M."/>
            <person name="Groth M."/>
            <person name="Szafranski K."/>
            <person name="Schliwa M."/>
        </authorList>
    </citation>
    <scope>NUCLEOTIDE SEQUENCE [LARGE SCALE GENOMIC DNA]</scope>
</reference>
<dbReference type="GO" id="GO:0060271">
    <property type="term" value="P:cilium assembly"/>
    <property type="evidence" value="ECO:0007669"/>
    <property type="project" value="TreeGrafter"/>
</dbReference>
<evidence type="ECO:0000259" key="1">
    <source>
        <dbReference type="Pfam" id="PF26579"/>
    </source>
</evidence>
<dbReference type="EMBL" id="ASPP01006525">
    <property type="protein sequence ID" value="ETO28692.1"/>
    <property type="molecule type" value="Genomic_DNA"/>
</dbReference>
<organism evidence="2 3">
    <name type="scientific">Reticulomyxa filosa</name>
    <dbReference type="NCBI Taxonomy" id="46433"/>
    <lineage>
        <taxon>Eukaryota</taxon>
        <taxon>Sar</taxon>
        <taxon>Rhizaria</taxon>
        <taxon>Retaria</taxon>
        <taxon>Foraminifera</taxon>
        <taxon>Monothalamids</taxon>
        <taxon>Reticulomyxidae</taxon>
        <taxon>Reticulomyxa</taxon>
    </lineage>
</organism>
<dbReference type="Pfam" id="PF26579">
    <property type="entry name" value="Ig_CFAP47"/>
    <property type="match status" value="1"/>
</dbReference>
<dbReference type="PANTHER" id="PTHR45912">
    <property type="entry name" value="CILIA- AND FLAGELLA-ASSOCIATED PROTEIN 47"/>
    <property type="match status" value="1"/>
</dbReference>
<protein>
    <recommendedName>
        <fullName evidence="1">CFAP47-like immunoglobulin-like domain-containing protein</fullName>
    </recommendedName>
</protein>
<dbReference type="Proteomes" id="UP000023152">
    <property type="component" value="Unassembled WGS sequence"/>
</dbReference>
<dbReference type="GO" id="GO:0005929">
    <property type="term" value="C:cilium"/>
    <property type="evidence" value="ECO:0007669"/>
    <property type="project" value="TreeGrafter"/>
</dbReference>
<name>X6NTS2_RETFI</name>